<organism evidence="1 2">
    <name type="scientific">Capnocytophaga haemolytica</name>
    <dbReference type="NCBI Taxonomy" id="45243"/>
    <lineage>
        <taxon>Bacteria</taxon>
        <taxon>Pseudomonadati</taxon>
        <taxon>Bacteroidota</taxon>
        <taxon>Flavobacteriia</taxon>
        <taxon>Flavobacteriales</taxon>
        <taxon>Flavobacteriaceae</taxon>
        <taxon>Capnocytophaga</taxon>
    </lineage>
</organism>
<keyword evidence="2" id="KW-1185">Reference proteome</keyword>
<dbReference type="Proteomes" id="UP000065822">
    <property type="component" value="Chromosome"/>
</dbReference>
<dbReference type="EMBL" id="CP014227">
    <property type="protein sequence ID" value="AMD84947.1"/>
    <property type="molecule type" value="Genomic_DNA"/>
</dbReference>
<sequence>MCKPPILYGVLHSKLKVDGSKLICIFRAQRYVKNFIYKKRFQRINKTLTFHKNIIKAKIGK</sequence>
<protein>
    <submittedName>
        <fullName evidence="1">Uncharacterized protein</fullName>
    </submittedName>
</protein>
<proteinExistence type="predicted"/>
<name>A0ABM5XCT4_9FLAO</name>
<reference evidence="1 2" key="1">
    <citation type="submission" date="2016-02" db="EMBL/GenBank/DDBJ databases">
        <authorList>
            <person name="Holder M.E."/>
            <person name="Ajami N.J."/>
            <person name="Petrosino J.F."/>
        </authorList>
    </citation>
    <scope>NUCLEOTIDE SEQUENCE [LARGE SCALE GENOMIC DNA]</scope>
    <source>
        <strain evidence="1 2">CCUG 32990</strain>
    </source>
</reference>
<evidence type="ECO:0000313" key="2">
    <source>
        <dbReference type="Proteomes" id="UP000065822"/>
    </source>
</evidence>
<evidence type="ECO:0000313" key="1">
    <source>
        <dbReference type="EMBL" id="AMD84947.1"/>
    </source>
</evidence>
<accession>A0ABM5XCT4</accession>
<gene>
    <name evidence="1" type="ORF">AXF12_05100</name>
</gene>